<sequence length="141" mass="16453">MLGHLSHYIKYHERNKTNFFDGHHWTYDSAESLTKVFTYWTKNKIHKLLTKMEAEGLIESGDYSDNRAVRPKYYRICNGVIADSQTATSTGTKRLLLQVAKWLLLLYLINLLINLLISLLLIRHLRSFGLYGLPRKTNKVL</sequence>
<reference evidence="2 3" key="2">
    <citation type="submission" date="2015-01" db="EMBL/GenBank/DDBJ databases">
        <authorList>
            <consortium name="NBRP consortium"/>
            <person name="Sawabe T."/>
            <person name="Meirelles P."/>
            <person name="Feng G."/>
            <person name="Sayaka M."/>
            <person name="Hattori M."/>
            <person name="Ohkuma M."/>
        </authorList>
    </citation>
    <scope>NUCLEOTIDE SEQUENCE [LARGE SCALE GENOMIC DNA]</scope>
    <source>
        <strain evidence="2 3">JCM19232</strain>
    </source>
</reference>
<dbReference type="AlphaFoldDB" id="A0A0B8PA06"/>
<keyword evidence="1" id="KW-0472">Membrane</keyword>
<proteinExistence type="predicted"/>
<name>A0A0B8PA06_9VIBR</name>
<evidence type="ECO:0000256" key="1">
    <source>
        <dbReference type="SAM" id="Phobius"/>
    </source>
</evidence>
<dbReference type="EMBL" id="BBSA01000009">
    <property type="protein sequence ID" value="GAM63640.1"/>
    <property type="molecule type" value="Genomic_DNA"/>
</dbReference>
<dbReference type="Proteomes" id="UP000031670">
    <property type="component" value="Unassembled WGS sequence"/>
</dbReference>
<evidence type="ECO:0000313" key="2">
    <source>
        <dbReference type="EMBL" id="GAM63640.1"/>
    </source>
</evidence>
<accession>A0A0B8PA06</accession>
<evidence type="ECO:0000313" key="3">
    <source>
        <dbReference type="Proteomes" id="UP000031670"/>
    </source>
</evidence>
<protein>
    <submittedName>
        <fullName evidence="2">Uncharacterized protein</fullName>
    </submittedName>
</protein>
<feature type="transmembrane region" description="Helical" evidence="1">
    <location>
        <begin position="102"/>
        <end position="122"/>
    </location>
</feature>
<gene>
    <name evidence="2" type="ORF">JCM19232_2620</name>
</gene>
<comment type="caution">
    <text evidence="2">The sequence shown here is derived from an EMBL/GenBank/DDBJ whole genome shotgun (WGS) entry which is preliminary data.</text>
</comment>
<organism evidence="2 3">
    <name type="scientific">Vibrio ishigakensis</name>
    <dbReference type="NCBI Taxonomy" id="1481914"/>
    <lineage>
        <taxon>Bacteria</taxon>
        <taxon>Pseudomonadati</taxon>
        <taxon>Pseudomonadota</taxon>
        <taxon>Gammaproteobacteria</taxon>
        <taxon>Vibrionales</taxon>
        <taxon>Vibrionaceae</taxon>
        <taxon>Vibrio</taxon>
    </lineage>
</organism>
<keyword evidence="1" id="KW-0812">Transmembrane</keyword>
<reference evidence="2 3" key="1">
    <citation type="submission" date="2015-01" db="EMBL/GenBank/DDBJ databases">
        <title>Vibrio sp. C5 JCM 19232 whole genome shotgun sequence.</title>
        <authorList>
            <person name="Sawabe T."/>
            <person name="Meirelles P."/>
            <person name="Feng G."/>
            <person name="Sayaka M."/>
            <person name="Hattori M."/>
            <person name="Ohkuma M."/>
        </authorList>
    </citation>
    <scope>NUCLEOTIDE SEQUENCE [LARGE SCALE GENOMIC DNA]</scope>
    <source>
        <strain evidence="2 3">JCM19232</strain>
    </source>
</reference>
<keyword evidence="1" id="KW-1133">Transmembrane helix</keyword>